<sequence>MKAHEPGVPPLAFVQLLNSDALEPDAVAHFRRIIDLHDTSELELVRHDRQVPIRWFREVYPDLDPEGATHLGLAFAESAQLTSFGPLSLPLVSAGSVAEVFELLGYLPVISGALRPHFHQGQRSLTVGLSGHTDDPDLDCLVITYGGAALLRLLDMLAGTLPGVTLHLAWKAPQFPEGHIDLLTGRLAFDAHASFIDVPAETLQARCRFPDPLAYRLAIAELSRTLERNTSATSVTESVRRLLEEDPGRSSSQEVAALLGVSTSTMKRRLDDEGTTFREVRQSLLRERAIVRLLDHSLTISQTAVDLGYSDLANFSHAFRRWTGQSPSEFRKVGRRGPG</sequence>
<evidence type="ECO:0000256" key="3">
    <source>
        <dbReference type="ARBA" id="ARBA00023163"/>
    </source>
</evidence>
<feature type="domain" description="HTH araC/xylS-type" evidence="4">
    <location>
        <begin position="237"/>
        <end position="333"/>
    </location>
</feature>
<dbReference type="SMART" id="SM00342">
    <property type="entry name" value="HTH_ARAC"/>
    <property type="match status" value="1"/>
</dbReference>
<keyword evidence="2" id="KW-0238">DNA-binding</keyword>
<dbReference type="InterPro" id="IPR018060">
    <property type="entry name" value="HTH_AraC"/>
</dbReference>
<dbReference type="InterPro" id="IPR009057">
    <property type="entry name" value="Homeodomain-like_sf"/>
</dbReference>
<organism evidence="5 6">
    <name type="scientific">Nocardioides aquaticus</name>
    <dbReference type="NCBI Taxonomy" id="160826"/>
    <lineage>
        <taxon>Bacteria</taxon>
        <taxon>Bacillati</taxon>
        <taxon>Actinomycetota</taxon>
        <taxon>Actinomycetes</taxon>
        <taxon>Propionibacteriales</taxon>
        <taxon>Nocardioidaceae</taxon>
        <taxon>Nocardioides</taxon>
    </lineage>
</organism>
<dbReference type="EMBL" id="CP075371">
    <property type="protein sequence ID" value="QVT80648.1"/>
    <property type="molecule type" value="Genomic_DNA"/>
</dbReference>
<name>A0ABX8ENJ3_9ACTN</name>
<dbReference type="InterPro" id="IPR032687">
    <property type="entry name" value="AraC-type_N"/>
</dbReference>
<dbReference type="RefSeq" id="WP_056888915.1">
    <property type="nucleotide sequence ID" value="NZ_BAAAHS010000007.1"/>
</dbReference>
<dbReference type="SUPFAM" id="SSF46689">
    <property type="entry name" value="Homeodomain-like"/>
    <property type="match status" value="1"/>
</dbReference>
<dbReference type="PANTHER" id="PTHR47894">
    <property type="entry name" value="HTH-TYPE TRANSCRIPTIONAL REGULATOR GADX"/>
    <property type="match status" value="1"/>
</dbReference>
<dbReference type="InterPro" id="IPR020449">
    <property type="entry name" value="Tscrpt_reg_AraC-type_HTH"/>
</dbReference>
<dbReference type="Proteomes" id="UP000679307">
    <property type="component" value="Chromosome"/>
</dbReference>
<reference evidence="5 6" key="1">
    <citation type="submission" date="2021-05" db="EMBL/GenBank/DDBJ databases">
        <title>Complete genome of Nocardioides aquaticus KCTC 9944T isolated from meromictic and hypersaline Ekho Lake, Antarctica.</title>
        <authorList>
            <person name="Hwang K."/>
            <person name="Kim K.M."/>
            <person name="Choe H."/>
        </authorList>
    </citation>
    <scope>NUCLEOTIDE SEQUENCE [LARGE SCALE GENOMIC DNA]</scope>
    <source>
        <strain evidence="5 6">KCTC 9944</strain>
    </source>
</reference>
<gene>
    <name evidence="5" type="ORF">ENKNEFLB_03048</name>
</gene>
<dbReference type="PRINTS" id="PR00032">
    <property type="entry name" value="HTHARAC"/>
</dbReference>
<keyword evidence="1" id="KW-0805">Transcription regulation</keyword>
<evidence type="ECO:0000256" key="2">
    <source>
        <dbReference type="ARBA" id="ARBA00023125"/>
    </source>
</evidence>
<proteinExistence type="predicted"/>
<dbReference type="Gene3D" id="1.10.10.60">
    <property type="entry name" value="Homeodomain-like"/>
    <property type="match status" value="1"/>
</dbReference>
<evidence type="ECO:0000313" key="5">
    <source>
        <dbReference type="EMBL" id="QVT80648.1"/>
    </source>
</evidence>
<dbReference type="PROSITE" id="PS01124">
    <property type="entry name" value="HTH_ARAC_FAMILY_2"/>
    <property type="match status" value="1"/>
</dbReference>
<evidence type="ECO:0000313" key="6">
    <source>
        <dbReference type="Proteomes" id="UP000679307"/>
    </source>
</evidence>
<dbReference type="PANTHER" id="PTHR47894:SF1">
    <property type="entry name" value="HTH-TYPE TRANSCRIPTIONAL REGULATOR VQSM"/>
    <property type="match status" value="1"/>
</dbReference>
<keyword evidence="6" id="KW-1185">Reference proteome</keyword>
<keyword evidence="3" id="KW-0804">Transcription</keyword>
<protein>
    <submittedName>
        <fullName evidence="5">HTH-type transcriptional regulator</fullName>
    </submittedName>
</protein>
<dbReference type="Pfam" id="PF12625">
    <property type="entry name" value="Arabinose_bd"/>
    <property type="match status" value="1"/>
</dbReference>
<evidence type="ECO:0000259" key="4">
    <source>
        <dbReference type="PROSITE" id="PS01124"/>
    </source>
</evidence>
<dbReference type="Pfam" id="PF12833">
    <property type="entry name" value="HTH_18"/>
    <property type="match status" value="1"/>
</dbReference>
<evidence type="ECO:0000256" key="1">
    <source>
        <dbReference type="ARBA" id="ARBA00023015"/>
    </source>
</evidence>
<accession>A0ABX8ENJ3</accession>